<evidence type="ECO:0000313" key="3">
    <source>
        <dbReference type="Proteomes" id="UP000187203"/>
    </source>
</evidence>
<dbReference type="Proteomes" id="UP000187203">
    <property type="component" value="Unassembled WGS sequence"/>
</dbReference>
<dbReference type="EMBL" id="AWUE01015842">
    <property type="protein sequence ID" value="OMO95388.1"/>
    <property type="molecule type" value="Genomic_DNA"/>
</dbReference>
<organism evidence="2 3">
    <name type="scientific">Corchorus olitorius</name>
    <dbReference type="NCBI Taxonomy" id="93759"/>
    <lineage>
        <taxon>Eukaryota</taxon>
        <taxon>Viridiplantae</taxon>
        <taxon>Streptophyta</taxon>
        <taxon>Embryophyta</taxon>
        <taxon>Tracheophyta</taxon>
        <taxon>Spermatophyta</taxon>
        <taxon>Magnoliopsida</taxon>
        <taxon>eudicotyledons</taxon>
        <taxon>Gunneridae</taxon>
        <taxon>Pentapetalae</taxon>
        <taxon>rosids</taxon>
        <taxon>malvids</taxon>
        <taxon>Malvales</taxon>
        <taxon>Malvaceae</taxon>
        <taxon>Grewioideae</taxon>
        <taxon>Apeibeae</taxon>
        <taxon>Corchorus</taxon>
    </lineage>
</organism>
<keyword evidence="3" id="KW-1185">Reference proteome</keyword>
<accession>A0A1R3JKQ5</accession>
<evidence type="ECO:0000256" key="1">
    <source>
        <dbReference type="SAM" id="MobiDB-lite"/>
    </source>
</evidence>
<proteinExistence type="predicted"/>
<sequence>MAKHVEPVESFEKRSRHENQHRRKRDDFWARSHGSSS</sequence>
<gene>
    <name evidence="2" type="ORF">COLO4_15926</name>
</gene>
<protein>
    <submittedName>
        <fullName evidence="2">Uncharacterized protein</fullName>
    </submittedName>
</protein>
<feature type="compositionally biased region" description="Basic and acidic residues" evidence="1">
    <location>
        <begin position="1"/>
        <end position="18"/>
    </location>
</feature>
<dbReference type="AlphaFoldDB" id="A0A1R3JKQ5"/>
<name>A0A1R3JKQ5_9ROSI</name>
<reference evidence="3" key="1">
    <citation type="submission" date="2013-09" db="EMBL/GenBank/DDBJ databases">
        <title>Corchorus olitorius genome sequencing.</title>
        <authorList>
            <person name="Alam M."/>
            <person name="Haque M.S."/>
            <person name="Islam M.S."/>
            <person name="Emdad E.M."/>
            <person name="Islam M.M."/>
            <person name="Ahmed B."/>
            <person name="Halim A."/>
            <person name="Hossen Q.M.M."/>
            <person name="Hossain M.Z."/>
            <person name="Ahmed R."/>
            <person name="Khan M.M."/>
            <person name="Islam R."/>
            <person name="Rashid M.M."/>
            <person name="Khan S.A."/>
            <person name="Rahman M.S."/>
            <person name="Alam M."/>
            <person name="Yahiya A.S."/>
            <person name="Khan M.S."/>
            <person name="Azam M.S."/>
            <person name="Haque T."/>
            <person name="Lashkar M.Z.H."/>
            <person name="Akhand A.I."/>
            <person name="Morshed G."/>
            <person name="Roy S."/>
            <person name="Uddin K.S."/>
            <person name="Rabeya T."/>
            <person name="Hossain A.S."/>
            <person name="Chowdhury A."/>
            <person name="Snigdha A.R."/>
            <person name="Mortoza M.S."/>
            <person name="Matin S.A."/>
            <person name="Hoque S.M.E."/>
            <person name="Islam M.K."/>
            <person name="Roy D.K."/>
            <person name="Haider R."/>
            <person name="Moosa M.M."/>
            <person name="Elias S.M."/>
            <person name="Hasan A.M."/>
            <person name="Jahan S."/>
            <person name="Shafiuddin M."/>
            <person name="Mahmood N."/>
            <person name="Shommy N.S."/>
        </authorList>
    </citation>
    <scope>NUCLEOTIDE SEQUENCE [LARGE SCALE GENOMIC DNA]</scope>
    <source>
        <strain evidence="3">cv. O-4</strain>
    </source>
</reference>
<evidence type="ECO:0000313" key="2">
    <source>
        <dbReference type="EMBL" id="OMO95388.1"/>
    </source>
</evidence>
<feature type="region of interest" description="Disordered" evidence="1">
    <location>
        <begin position="1"/>
        <end position="37"/>
    </location>
</feature>
<comment type="caution">
    <text evidence="2">The sequence shown here is derived from an EMBL/GenBank/DDBJ whole genome shotgun (WGS) entry which is preliminary data.</text>
</comment>